<dbReference type="EMBL" id="LAZR01058766">
    <property type="protein sequence ID" value="KKK69203.1"/>
    <property type="molecule type" value="Genomic_DNA"/>
</dbReference>
<accession>A0A0F8XJW5</accession>
<organism evidence="1">
    <name type="scientific">marine sediment metagenome</name>
    <dbReference type="NCBI Taxonomy" id="412755"/>
    <lineage>
        <taxon>unclassified sequences</taxon>
        <taxon>metagenomes</taxon>
        <taxon>ecological metagenomes</taxon>
    </lineage>
</organism>
<evidence type="ECO:0000313" key="1">
    <source>
        <dbReference type="EMBL" id="KKK69203.1"/>
    </source>
</evidence>
<dbReference type="AlphaFoldDB" id="A0A0F8XJW5"/>
<name>A0A0F8XJW5_9ZZZZ</name>
<comment type="caution">
    <text evidence="1">The sequence shown here is derived from an EMBL/GenBank/DDBJ whole genome shotgun (WGS) entry which is preliminary data.</text>
</comment>
<sequence>MKKPTYKEIIDMSITFEGAKKASIWKWEWMCMATKKEIRSGEWPECGFCVFYKNKCNDCVLKHCFVYWGNKGWVNPLYEKIVQTWWKLRKGKVTIKQFRIVAKRMLKVIEGTKE</sequence>
<reference evidence="1" key="1">
    <citation type="journal article" date="2015" name="Nature">
        <title>Complex archaea that bridge the gap between prokaryotes and eukaryotes.</title>
        <authorList>
            <person name="Spang A."/>
            <person name="Saw J.H."/>
            <person name="Jorgensen S.L."/>
            <person name="Zaremba-Niedzwiedzka K."/>
            <person name="Martijn J."/>
            <person name="Lind A.E."/>
            <person name="van Eijk R."/>
            <person name="Schleper C."/>
            <person name="Guy L."/>
            <person name="Ettema T.J."/>
        </authorList>
    </citation>
    <scope>NUCLEOTIDE SEQUENCE</scope>
</reference>
<gene>
    <name evidence="1" type="ORF">LCGC14_2936410</name>
</gene>
<protein>
    <submittedName>
        <fullName evidence="1">Uncharacterized protein</fullName>
    </submittedName>
</protein>
<proteinExistence type="predicted"/>